<evidence type="ECO:0008006" key="9">
    <source>
        <dbReference type="Google" id="ProtNLM"/>
    </source>
</evidence>
<evidence type="ECO:0000256" key="5">
    <source>
        <dbReference type="ARBA" id="ARBA00035648"/>
    </source>
</evidence>
<proteinExistence type="inferred from homology"/>
<name>A0A645DLU0_9ZZZZ</name>
<evidence type="ECO:0000256" key="3">
    <source>
        <dbReference type="ARBA" id="ARBA00022759"/>
    </source>
</evidence>
<keyword evidence="4" id="KW-0378">Hydrolase</keyword>
<comment type="caution">
    <text evidence="8">The sequence shown here is derived from an EMBL/GenBank/DDBJ whole genome shotgun (WGS) entry which is preliminary data.</text>
</comment>
<accession>A0A645DLU0</accession>
<dbReference type="Pfam" id="PF03755">
    <property type="entry name" value="YicC-like_N"/>
    <property type="match status" value="1"/>
</dbReference>
<evidence type="ECO:0000259" key="6">
    <source>
        <dbReference type="Pfam" id="PF03755"/>
    </source>
</evidence>
<feature type="domain" description="Endoribonuclease YicC-like C-terminal" evidence="7">
    <location>
        <begin position="172"/>
        <end position="291"/>
    </location>
</feature>
<dbReference type="AlphaFoldDB" id="A0A645DLU0"/>
<feature type="domain" description="Endoribonuclease YicC-like N-terminal" evidence="6">
    <location>
        <begin position="1"/>
        <end position="155"/>
    </location>
</feature>
<keyword evidence="2" id="KW-0540">Nuclease</keyword>
<gene>
    <name evidence="8" type="ORF">SDC9_137346</name>
</gene>
<evidence type="ECO:0000259" key="7">
    <source>
        <dbReference type="Pfam" id="PF08340"/>
    </source>
</evidence>
<dbReference type="Pfam" id="PF08340">
    <property type="entry name" value="YicC-like_C"/>
    <property type="match status" value="1"/>
</dbReference>
<dbReference type="PANTHER" id="PTHR30636">
    <property type="entry name" value="UPF0701 PROTEIN YICC"/>
    <property type="match status" value="1"/>
</dbReference>
<evidence type="ECO:0000256" key="2">
    <source>
        <dbReference type="ARBA" id="ARBA00022722"/>
    </source>
</evidence>
<dbReference type="EMBL" id="VSSQ01037511">
    <property type="protein sequence ID" value="MPM90225.1"/>
    <property type="molecule type" value="Genomic_DNA"/>
</dbReference>
<evidence type="ECO:0000313" key="8">
    <source>
        <dbReference type="EMBL" id="MPM90225.1"/>
    </source>
</evidence>
<keyword evidence="3" id="KW-0255">Endonuclease</keyword>
<reference evidence="8" key="1">
    <citation type="submission" date="2019-08" db="EMBL/GenBank/DDBJ databases">
        <authorList>
            <person name="Kucharzyk K."/>
            <person name="Murdoch R.W."/>
            <person name="Higgins S."/>
            <person name="Loffler F."/>
        </authorList>
    </citation>
    <scope>NUCLEOTIDE SEQUENCE</scope>
</reference>
<evidence type="ECO:0000256" key="4">
    <source>
        <dbReference type="ARBA" id="ARBA00022801"/>
    </source>
</evidence>
<evidence type="ECO:0000256" key="1">
    <source>
        <dbReference type="ARBA" id="ARBA00001968"/>
    </source>
</evidence>
<dbReference type="NCBIfam" id="TIGR00255">
    <property type="entry name" value="YicC/YloC family endoribonuclease"/>
    <property type="match status" value="1"/>
</dbReference>
<sequence length="291" mass="32339">MYSMTGYGKGSASGDGREVTVELKSVNHRYLDVGMRLPRHLSFLEDGIRSLLGARLSRGHIDVFVNYRNLRSDARMVEIDVPLLFAFVSSAKQANETLQLTDDLTLSTALRLPDVSNVREADEDSEAVLALTQSALSAAIDALLGMRLSEGERLKVYLSNCADTVLALTEKISKRAPLVVSEYKTKLDERIQTLLGQVEVDRTRLATEVALFADKASIDEEITRLHSHITEFRSLLNANEPSGRKLDFVVQEMNREFNTIGSKANDGELTNLVLSGKAEIEKIREQVQNIE</sequence>
<dbReference type="PANTHER" id="PTHR30636:SF3">
    <property type="entry name" value="UPF0701 PROTEIN YICC"/>
    <property type="match status" value="1"/>
</dbReference>
<comment type="similarity">
    <text evidence="5">Belongs to the YicC/YloC family.</text>
</comment>
<dbReference type="InterPro" id="IPR013551">
    <property type="entry name" value="YicC-like_C"/>
</dbReference>
<protein>
    <recommendedName>
        <fullName evidence="9">YicC family protein</fullName>
    </recommendedName>
</protein>
<dbReference type="GO" id="GO:0016787">
    <property type="term" value="F:hydrolase activity"/>
    <property type="evidence" value="ECO:0007669"/>
    <property type="project" value="UniProtKB-KW"/>
</dbReference>
<comment type="cofactor">
    <cofactor evidence="1">
        <name>a divalent metal cation</name>
        <dbReference type="ChEBI" id="CHEBI:60240"/>
    </cofactor>
</comment>
<dbReference type="GO" id="GO:0004521">
    <property type="term" value="F:RNA endonuclease activity"/>
    <property type="evidence" value="ECO:0007669"/>
    <property type="project" value="InterPro"/>
</dbReference>
<dbReference type="InterPro" id="IPR005229">
    <property type="entry name" value="YicC/YloC-like"/>
</dbReference>
<dbReference type="InterPro" id="IPR013527">
    <property type="entry name" value="YicC-like_N"/>
</dbReference>
<organism evidence="8">
    <name type="scientific">bioreactor metagenome</name>
    <dbReference type="NCBI Taxonomy" id="1076179"/>
    <lineage>
        <taxon>unclassified sequences</taxon>
        <taxon>metagenomes</taxon>
        <taxon>ecological metagenomes</taxon>
    </lineage>
</organism>